<proteinExistence type="predicted"/>
<evidence type="ECO:0000256" key="1">
    <source>
        <dbReference type="ARBA" id="ARBA00023125"/>
    </source>
</evidence>
<dbReference type="InterPro" id="IPR050807">
    <property type="entry name" value="TransReg_Diox_bact_type"/>
</dbReference>
<dbReference type="CDD" id="cd00093">
    <property type="entry name" value="HTH_XRE"/>
    <property type="match status" value="1"/>
</dbReference>
<dbReference type="PROSITE" id="PS50943">
    <property type="entry name" value="HTH_CROC1"/>
    <property type="match status" value="1"/>
</dbReference>
<dbReference type="GO" id="GO:0003677">
    <property type="term" value="F:DNA binding"/>
    <property type="evidence" value="ECO:0007669"/>
    <property type="project" value="UniProtKB-KW"/>
</dbReference>
<name>A0A021VVS3_9CELL</name>
<dbReference type="PANTHER" id="PTHR46797">
    <property type="entry name" value="HTH-TYPE TRANSCRIPTIONAL REGULATOR"/>
    <property type="match status" value="1"/>
</dbReference>
<reference evidence="3 4" key="1">
    <citation type="submission" date="2014-01" db="EMBL/GenBank/DDBJ databases">
        <title>Actinotalea ferrariae CF5-4.</title>
        <authorList>
            <person name="Chen F."/>
            <person name="Li Y."/>
            <person name="Wang G."/>
        </authorList>
    </citation>
    <scope>NUCLEOTIDE SEQUENCE [LARGE SCALE GENOMIC DNA]</scope>
    <source>
        <strain evidence="3 4">CF5-4</strain>
    </source>
</reference>
<gene>
    <name evidence="3" type="ORF">N866_02390</name>
</gene>
<protein>
    <submittedName>
        <fullName evidence="3">XRE family transcriptional regulator</fullName>
    </submittedName>
</protein>
<dbReference type="InterPro" id="IPR010982">
    <property type="entry name" value="Lambda_DNA-bd_dom_sf"/>
</dbReference>
<comment type="caution">
    <text evidence="3">The sequence shown here is derived from an EMBL/GenBank/DDBJ whole genome shotgun (WGS) entry which is preliminary data.</text>
</comment>
<feature type="domain" description="HTH cro/C1-type" evidence="2">
    <location>
        <begin position="25"/>
        <end position="79"/>
    </location>
</feature>
<dbReference type="SUPFAM" id="SSF47413">
    <property type="entry name" value="lambda repressor-like DNA-binding domains"/>
    <property type="match status" value="1"/>
</dbReference>
<dbReference type="GO" id="GO:0003700">
    <property type="term" value="F:DNA-binding transcription factor activity"/>
    <property type="evidence" value="ECO:0007669"/>
    <property type="project" value="TreeGrafter"/>
</dbReference>
<keyword evidence="4" id="KW-1185">Reference proteome</keyword>
<organism evidence="3 4">
    <name type="scientific">Actinotalea ferrariae CF5-4</name>
    <dbReference type="NCBI Taxonomy" id="948458"/>
    <lineage>
        <taxon>Bacteria</taxon>
        <taxon>Bacillati</taxon>
        <taxon>Actinomycetota</taxon>
        <taxon>Actinomycetes</taxon>
        <taxon>Micrococcales</taxon>
        <taxon>Cellulomonadaceae</taxon>
        <taxon>Actinotalea</taxon>
    </lineage>
</organism>
<dbReference type="Proteomes" id="UP000019753">
    <property type="component" value="Unassembled WGS sequence"/>
</dbReference>
<evidence type="ECO:0000259" key="2">
    <source>
        <dbReference type="PROSITE" id="PS50943"/>
    </source>
</evidence>
<dbReference type="AlphaFoldDB" id="A0A021VVS3"/>
<evidence type="ECO:0000313" key="3">
    <source>
        <dbReference type="EMBL" id="EYR63172.1"/>
    </source>
</evidence>
<dbReference type="Gene3D" id="1.10.260.40">
    <property type="entry name" value="lambda repressor-like DNA-binding domains"/>
    <property type="match status" value="1"/>
</dbReference>
<dbReference type="GO" id="GO:0005829">
    <property type="term" value="C:cytosol"/>
    <property type="evidence" value="ECO:0007669"/>
    <property type="project" value="TreeGrafter"/>
</dbReference>
<dbReference type="Pfam" id="PF13560">
    <property type="entry name" value="HTH_31"/>
    <property type="match status" value="1"/>
</dbReference>
<dbReference type="PANTHER" id="PTHR46797:SF1">
    <property type="entry name" value="METHYLPHOSPHONATE SYNTHASE"/>
    <property type="match status" value="1"/>
</dbReference>
<dbReference type="InterPro" id="IPR001387">
    <property type="entry name" value="Cro/C1-type_HTH"/>
</dbReference>
<dbReference type="EMBL" id="AXCW01000118">
    <property type="protein sequence ID" value="EYR63172.1"/>
    <property type="molecule type" value="Genomic_DNA"/>
</dbReference>
<keyword evidence="1" id="KW-0238">DNA-binding</keyword>
<evidence type="ECO:0000313" key="4">
    <source>
        <dbReference type="Proteomes" id="UP000019753"/>
    </source>
</evidence>
<sequence length="495" mass="54146">MITIADDPVTAPSPATGLLTLGRRIRHLRTARGLTLDQLGAAVGTTASQLSLVENGRREPRISLLQALADALGTTPTDLLAQEPPSRRAALEIELERAQATSLYQALGLPTVRPGKTLPTDALEALVGLQAELARRTDAAIATPEEARRAITALRLWMRERDNYLPEIEDAAAESLRHGGYTSGALTHRAVARMAQHLGFTLLHVADLPHSTRTVTDLANGRIYLPPASIPGGHGLRSLALQAIAHRVLGHVQPRSYADFLRQRVEINYFAAACLLPREAAVAFLGEAKRAKDLAVEDFRDAFGVTHETAAQRMTNLMTSHLDVRLHFLRVGDDGALYKGYENDGVRFPTDPTGAIEGQLVCRQWAARSAFERRDRTTEYYQYTDTPEGTYWCTTQTGSTERGQFSITVGVPFGSAKWFRGRDTTTRNRSTCPDPACCRRPEPGLADRWSAHAWPSAALHAQILAPLPSGTFPGVDDSEVYAFLERHAGSRPSRP</sequence>
<dbReference type="SMART" id="SM00530">
    <property type="entry name" value="HTH_XRE"/>
    <property type="match status" value="1"/>
</dbReference>
<accession>A0A021VVS3</accession>